<accession>A0A4R2NRL2</accession>
<evidence type="ECO:0000256" key="4">
    <source>
        <dbReference type="ARBA" id="ARBA00022679"/>
    </source>
</evidence>
<dbReference type="AlphaFoldDB" id="A0A4R2NRL2"/>
<dbReference type="Proteomes" id="UP000294564">
    <property type="component" value="Unassembled WGS sequence"/>
</dbReference>
<feature type="transmembrane region" description="Helical" evidence="8">
    <location>
        <begin position="193"/>
        <end position="212"/>
    </location>
</feature>
<feature type="domain" description="Glycosyltransferase RgtA/B/C/D-like" evidence="9">
    <location>
        <begin position="48"/>
        <end position="211"/>
    </location>
</feature>
<dbReference type="OrthoDB" id="9813729at2"/>
<dbReference type="RefSeq" id="WP_132794641.1">
    <property type="nucleotide sequence ID" value="NZ_SLXM01000005.1"/>
</dbReference>
<comment type="subcellular location">
    <subcellularLocation>
        <location evidence="1">Cell membrane</location>
        <topology evidence="1">Multi-pass membrane protein</topology>
    </subcellularLocation>
</comment>
<dbReference type="InterPro" id="IPR038731">
    <property type="entry name" value="RgtA/B/C-like"/>
</dbReference>
<feature type="transmembrane region" description="Helical" evidence="8">
    <location>
        <begin position="303"/>
        <end position="322"/>
    </location>
</feature>
<evidence type="ECO:0000256" key="2">
    <source>
        <dbReference type="ARBA" id="ARBA00022475"/>
    </source>
</evidence>
<dbReference type="PANTHER" id="PTHR33908">
    <property type="entry name" value="MANNOSYLTRANSFERASE YKCB-RELATED"/>
    <property type="match status" value="1"/>
</dbReference>
<evidence type="ECO:0000256" key="5">
    <source>
        <dbReference type="ARBA" id="ARBA00022692"/>
    </source>
</evidence>
<evidence type="ECO:0000256" key="7">
    <source>
        <dbReference type="ARBA" id="ARBA00023136"/>
    </source>
</evidence>
<feature type="transmembrane region" description="Helical" evidence="8">
    <location>
        <begin position="334"/>
        <end position="356"/>
    </location>
</feature>
<feature type="transmembrane region" description="Helical" evidence="8">
    <location>
        <begin position="279"/>
        <end position="297"/>
    </location>
</feature>
<feature type="transmembrane region" description="Helical" evidence="8">
    <location>
        <begin position="101"/>
        <end position="121"/>
    </location>
</feature>
<evidence type="ECO:0000256" key="1">
    <source>
        <dbReference type="ARBA" id="ARBA00004651"/>
    </source>
</evidence>
<dbReference type="PANTHER" id="PTHR33908:SF11">
    <property type="entry name" value="MEMBRANE PROTEIN"/>
    <property type="match status" value="1"/>
</dbReference>
<keyword evidence="4 10" id="KW-0808">Transferase</keyword>
<keyword evidence="2" id="KW-1003">Cell membrane</keyword>
<evidence type="ECO:0000313" key="11">
    <source>
        <dbReference type="Proteomes" id="UP000294564"/>
    </source>
</evidence>
<dbReference type="GO" id="GO:0009103">
    <property type="term" value="P:lipopolysaccharide biosynthetic process"/>
    <property type="evidence" value="ECO:0007669"/>
    <property type="project" value="UniProtKB-ARBA"/>
</dbReference>
<feature type="transmembrane region" description="Helical" evidence="8">
    <location>
        <begin position="171"/>
        <end position="186"/>
    </location>
</feature>
<evidence type="ECO:0000259" key="9">
    <source>
        <dbReference type="Pfam" id="PF13231"/>
    </source>
</evidence>
<reference evidence="10 11" key="1">
    <citation type="submission" date="2019-03" db="EMBL/GenBank/DDBJ databases">
        <title>Genomic Encyclopedia of Type Strains, Phase IV (KMG-IV): sequencing the most valuable type-strain genomes for metagenomic binning, comparative biology and taxonomic classification.</title>
        <authorList>
            <person name="Goeker M."/>
        </authorList>
    </citation>
    <scope>NUCLEOTIDE SEQUENCE [LARGE SCALE GENOMIC DNA]</scope>
    <source>
        <strain evidence="10 11">DSM 14836</strain>
    </source>
</reference>
<dbReference type="GO" id="GO:0016763">
    <property type="term" value="F:pentosyltransferase activity"/>
    <property type="evidence" value="ECO:0007669"/>
    <property type="project" value="TreeGrafter"/>
</dbReference>
<feature type="transmembrane region" description="Helical" evidence="8">
    <location>
        <begin position="70"/>
        <end position="94"/>
    </location>
</feature>
<sequence length="498" mass="58289">MNSYKKQVCIVLLFSVLLRLFIGGNLEFGNDEVYYWLYAKYPDISHFDHPPMVGFFIQLFTGNLYFNSELVIRLAAIVPSTISMYVVFLIGTYIKDEQTGFIALLLYCLSIYGFIIAGTFILPDSPLVLFWLLSFYFFIQVLPEEPSSKLIVKLLLAFLFAGLALYSKYQAIYLLFGVGLYVLFWNRKWLQNIFFYLGFILPLIAIGLIYYWNYTNDFISYKFHGNRVSFFSLRFNKNSFLREILGQFLYNNPYIVVMIIVMVIAVRKKKFQFNNHQQAFFFSCSLPLIITTIYLSVSRNTLPHWSGVAYLTLLPFLAVFLSERKQHIIKNLKIGLISFSTLLVIATFVINKGWFLPANFSEHKEKLGRKDALLDMYGWKQASEKLSSVFEEEQFLKLPIISNRWYPAAHIDYYIARPNKMQVYGVGSLNEIHKYYWINKVYPIVENEVLYITDSRNFKNPKELFENTFNKISLVKTISIERSGVVVKYVFLYKLSKV</sequence>
<organism evidence="10 11">
    <name type="scientific">Tenacibaculum skagerrakense</name>
    <dbReference type="NCBI Taxonomy" id="186571"/>
    <lineage>
        <taxon>Bacteria</taxon>
        <taxon>Pseudomonadati</taxon>
        <taxon>Bacteroidota</taxon>
        <taxon>Flavobacteriia</taxon>
        <taxon>Flavobacteriales</taxon>
        <taxon>Flavobacteriaceae</taxon>
        <taxon>Tenacibaculum</taxon>
    </lineage>
</organism>
<keyword evidence="5 8" id="KW-0812">Transmembrane</keyword>
<keyword evidence="7 8" id="KW-0472">Membrane</keyword>
<keyword evidence="6 8" id="KW-1133">Transmembrane helix</keyword>
<feature type="transmembrane region" description="Helical" evidence="8">
    <location>
        <begin position="248"/>
        <end position="267"/>
    </location>
</feature>
<gene>
    <name evidence="10" type="ORF">EV195_10510</name>
</gene>
<name>A0A4R2NRL2_9FLAO</name>
<comment type="caution">
    <text evidence="10">The sequence shown here is derived from an EMBL/GenBank/DDBJ whole genome shotgun (WGS) entry which is preliminary data.</text>
</comment>
<protein>
    <submittedName>
        <fullName evidence="10">Dolichyl-phosphate-mannose-protein mannosyltransferase</fullName>
    </submittedName>
</protein>
<dbReference type="Pfam" id="PF13231">
    <property type="entry name" value="PMT_2"/>
    <property type="match status" value="1"/>
</dbReference>
<evidence type="ECO:0000313" key="10">
    <source>
        <dbReference type="EMBL" id="TCP24579.1"/>
    </source>
</evidence>
<evidence type="ECO:0000256" key="3">
    <source>
        <dbReference type="ARBA" id="ARBA00022676"/>
    </source>
</evidence>
<evidence type="ECO:0000256" key="8">
    <source>
        <dbReference type="SAM" id="Phobius"/>
    </source>
</evidence>
<keyword evidence="11" id="KW-1185">Reference proteome</keyword>
<dbReference type="InterPro" id="IPR050297">
    <property type="entry name" value="LipidA_mod_glycosyltrf_83"/>
</dbReference>
<evidence type="ECO:0000256" key="6">
    <source>
        <dbReference type="ARBA" id="ARBA00022989"/>
    </source>
</evidence>
<proteinExistence type="predicted"/>
<dbReference type="EMBL" id="SLXM01000005">
    <property type="protein sequence ID" value="TCP24579.1"/>
    <property type="molecule type" value="Genomic_DNA"/>
</dbReference>
<keyword evidence="3 10" id="KW-0328">Glycosyltransferase</keyword>
<dbReference type="GO" id="GO:0005886">
    <property type="term" value="C:plasma membrane"/>
    <property type="evidence" value="ECO:0007669"/>
    <property type="project" value="UniProtKB-SubCell"/>
</dbReference>